<dbReference type="InterPro" id="IPR036388">
    <property type="entry name" value="WH-like_DNA-bd_sf"/>
</dbReference>
<dbReference type="InterPro" id="IPR001867">
    <property type="entry name" value="OmpR/PhoB-type_DNA-bd"/>
</dbReference>
<dbReference type="PROSITE" id="PS51755">
    <property type="entry name" value="OMPR_PHOB"/>
    <property type="match status" value="1"/>
</dbReference>
<evidence type="ECO:0000256" key="3">
    <source>
        <dbReference type="ARBA" id="ARBA00023163"/>
    </source>
</evidence>
<keyword evidence="1" id="KW-0805">Transcription regulation</keyword>
<evidence type="ECO:0000259" key="7">
    <source>
        <dbReference type="PROSITE" id="PS51755"/>
    </source>
</evidence>
<dbReference type="InterPro" id="IPR011006">
    <property type="entry name" value="CheY-like_superfamily"/>
</dbReference>
<dbReference type="SUPFAM" id="SSF46894">
    <property type="entry name" value="C-terminal effector domain of the bipartite response regulators"/>
    <property type="match status" value="1"/>
</dbReference>
<dbReference type="Pfam" id="PF00486">
    <property type="entry name" value="Trans_reg_C"/>
    <property type="match status" value="1"/>
</dbReference>
<feature type="modified residue" description="4-aspartylphosphate" evidence="4">
    <location>
        <position position="51"/>
    </location>
</feature>
<feature type="DNA-binding region" description="OmpR/PhoB-type" evidence="5">
    <location>
        <begin position="124"/>
        <end position="221"/>
    </location>
</feature>
<evidence type="ECO:0000256" key="2">
    <source>
        <dbReference type="ARBA" id="ARBA00023125"/>
    </source>
</evidence>
<dbReference type="SUPFAM" id="SSF52172">
    <property type="entry name" value="CheY-like"/>
    <property type="match status" value="1"/>
</dbReference>
<dbReference type="GO" id="GO:0005829">
    <property type="term" value="C:cytosol"/>
    <property type="evidence" value="ECO:0007669"/>
    <property type="project" value="TreeGrafter"/>
</dbReference>
<dbReference type="Proteomes" id="UP000254777">
    <property type="component" value="Unassembled WGS sequence"/>
</dbReference>
<dbReference type="SMART" id="SM00448">
    <property type="entry name" value="REC"/>
    <property type="match status" value="1"/>
</dbReference>
<dbReference type="PROSITE" id="PS50110">
    <property type="entry name" value="RESPONSE_REGULATORY"/>
    <property type="match status" value="1"/>
</dbReference>
<dbReference type="AlphaFoldDB" id="A0A379DBX3"/>
<gene>
    <name evidence="8" type="primary">graR</name>
    <name evidence="8" type="ORF">NCTC11088_01305</name>
</gene>
<dbReference type="InterPro" id="IPR001789">
    <property type="entry name" value="Sig_transdc_resp-reg_receiver"/>
</dbReference>
<dbReference type="GO" id="GO:0006355">
    <property type="term" value="P:regulation of DNA-templated transcription"/>
    <property type="evidence" value="ECO:0007669"/>
    <property type="project" value="InterPro"/>
</dbReference>
<evidence type="ECO:0000259" key="6">
    <source>
        <dbReference type="PROSITE" id="PS50110"/>
    </source>
</evidence>
<dbReference type="EMBL" id="UGTH01000001">
    <property type="protein sequence ID" value="SUB75508.1"/>
    <property type="molecule type" value="Genomic_DNA"/>
</dbReference>
<reference evidence="8 9" key="1">
    <citation type="submission" date="2018-06" db="EMBL/GenBank/DDBJ databases">
        <authorList>
            <consortium name="Pathogen Informatics"/>
            <person name="Doyle S."/>
        </authorList>
    </citation>
    <scope>NUCLEOTIDE SEQUENCE [LARGE SCALE GENOMIC DNA]</scope>
    <source>
        <strain evidence="8 9">NCTC11088</strain>
    </source>
</reference>
<dbReference type="Pfam" id="PF00072">
    <property type="entry name" value="Response_reg"/>
    <property type="match status" value="1"/>
</dbReference>
<sequence length="221" mass="26169">MKILLVEDDKNIRDILKRELTKWEYTVESELDFKDVLKTFKNFEPDFVIMDLKLPYYNGYHWTREIRNISEVPILFLSSADDNLNMIMAMDLGADDYLTKPFDMDLLLAKIKTILRRTGKKQQEEVIKHEDFILNLRTMEVEKDENQQSLTKNELKILETLLIQRPGIVSREELMLKLWKSDEYVDDNTLTVNINRLRKKLSEIGVVDIVKTKIGMGYYVE</sequence>
<keyword evidence="3" id="KW-0804">Transcription</keyword>
<evidence type="ECO:0000313" key="8">
    <source>
        <dbReference type="EMBL" id="SUB75508.1"/>
    </source>
</evidence>
<keyword evidence="2 5" id="KW-0238">DNA-binding</keyword>
<accession>A0A379DBX3</accession>
<dbReference type="RefSeq" id="WP_004819756.1">
    <property type="nucleotide sequence ID" value="NZ_UGTH01000001.1"/>
</dbReference>
<dbReference type="CDD" id="cd00383">
    <property type="entry name" value="trans_reg_C"/>
    <property type="match status" value="1"/>
</dbReference>
<protein>
    <submittedName>
        <fullName evidence="8">Glycopeptide resistance-associated protein R</fullName>
    </submittedName>
</protein>
<dbReference type="Gene3D" id="3.40.50.2300">
    <property type="match status" value="1"/>
</dbReference>
<evidence type="ECO:0000256" key="5">
    <source>
        <dbReference type="PROSITE-ProRule" id="PRU01091"/>
    </source>
</evidence>
<organism evidence="8 9">
    <name type="scientific">Peptoniphilus indolicus</name>
    <dbReference type="NCBI Taxonomy" id="33030"/>
    <lineage>
        <taxon>Bacteria</taxon>
        <taxon>Bacillati</taxon>
        <taxon>Bacillota</taxon>
        <taxon>Tissierellia</taxon>
        <taxon>Tissierellales</taxon>
        <taxon>Peptoniphilaceae</taxon>
        <taxon>Peptoniphilus</taxon>
    </lineage>
</organism>
<dbReference type="SMART" id="SM00862">
    <property type="entry name" value="Trans_reg_C"/>
    <property type="match status" value="1"/>
</dbReference>
<dbReference type="InterPro" id="IPR016032">
    <property type="entry name" value="Sig_transdc_resp-reg_C-effctor"/>
</dbReference>
<keyword evidence="4" id="KW-0597">Phosphoprotein</keyword>
<feature type="domain" description="OmpR/PhoB-type" evidence="7">
    <location>
        <begin position="124"/>
        <end position="221"/>
    </location>
</feature>
<proteinExistence type="predicted"/>
<dbReference type="PANTHER" id="PTHR48111:SF43">
    <property type="entry name" value="STAGE 0 SPORULATION PROTEIN A HOMOLOG"/>
    <property type="match status" value="1"/>
</dbReference>
<dbReference type="InterPro" id="IPR039420">
    <property type="entry name" value="WalR-like"/>
</dbReference>
<evidence type="ECO:0000313" key="9">
    <source>
        <dbReference type="Proteomes" id="UP000254777"/>
    </source>
</evidence>
<dbReference type="GO" id="GO:0000976">
    <property type="term" value="F:transcription cis-regulatory region binding"/>
    <property type="evidence" value="ECO:0007669"/>
    <property type="project" value="TreeGrafter"/>
</dbReference>
<evidence type="ECO:0000256" key="1">
    <source>
        <dbReference type="ARBA" id="ARBA00023015"/>
    </source>
</evidence>
<dbReference type="Gene3D" id="6.10.250.690">
    <property type="match status" value="1"/>
</dbReference>
<name>A0A379DBX3_9FIRM</name>
<dbReference type="PANTHER" id="PTHR48111">
    <property type="entry name" value="REGULATOR OF RPOS"/>
    <property type="match status" value="1"/>
</dbReference>
<dbReference type="GO" id="GO:0032993">
    <property type="term" value="C:protein-DNA complex"/>
    <property type="evidence" value="ECO:0007669"/>
    <property type="project" value="TreeGrafter"/>
</dbReference>
<dbReference type="Gene3D" id="1.10.10.10">
    <property type="entry name" value="Winged helix-like DNA-binding domain superfamily/Winged helix DNA-binding domain"/>
    <property type="match status" value="1"/>
</dbReference>
<feature type="domain" description="Response regulatory" evidence="6">
    <location>
        <begin position="2"/>
        <end position="115"/>
    </location>
</feature>
<evidence type="ECO:0000256" key="4">
    <source>
        <dbReference type="PROSITE-ProRule" id="PRU00169"/>
    </source>
</evidence>
<dbReference type="GO" id="GO:0000156">
    <property type="term" value="F:phosphorelay response regulator activity"/>
    <property type="evidence" value="ECO:0007669"/>
    <property type="project" value="TreeGrafter"/>
</dbReference>